<dbReference type="NCBIfam" id="NF005112">
    <property type="entry name" value="PRK06545.2-4"/>
    <property type="match status" value="1"/>
</dbReference>
<accession>A0A6G3Y0E7</accession>
<dbReference type="GO" id="GO:0070403">
    <property type="term" value="F:NAD+ binding"/>
    <property type="evidence" value="ECO:0007669"/>
    <property type="project" value="InterPro"/>
</dbReference>
<dbReference type="NCBIfam" id="NF005111">
    <property type="entry name" value="PRK06545.2-3"/>
    <property type="match status" value="1"/>
</dbReference>
<dbReference type="Gene3D" id="1.10.3660.10">
    <property type="entry name" value="6-phosphogluconate dehydrogenase C-terminal like domain"/>
    <property type="match status" value="1"/>
</dbReference>
<name>A0A6G3Y0E7_9ACTN</name>
<dbReference type="InterPro" id="IPR046826">
    <property type="entry name" value="PDH_N"/>
</dbReference>
<dbReference type="Gene3D" id="3.30.70.260">
    <property type="match status" value="1"/>
</dbReference>
<dbReference type="InterPro" id="IPR045865">
    <property type="entry name" value="ACT-like_dom_sf"/>
</dbReference>
<dbReference type="InterPro" id="IPR003099">
    <property type="entry name" value="Prephen_DH"/>
</dbReference>
<dbReference type="PROSITE" id="PS51176">
    <property type="entry name" value="PDH_ADH"/>
    <property type="match status" value="1"/>
</dbReference>
<dbReference type="SUPFAM" id="SSF48179">
    <property type="entry name" value="6-phosphogluconate dehydrogenase C-terminal domain-like"/>
    <property type="match status" value="1"/>
</dbReference>
<organism evidence="6">
    <name type="scientific">Streptomyces sp. SID7499</name>
    <dbReference type="NCBI Taxonomy" id="2706086"/>
    <lineage>
        <taxon>Bacteria</taxon>
        <taxon>Bacillati</taxon>
        <taxon>Actinomycetota</taxon>
        <taxon>Actinomycetes</taxon>
        <taxon>Kitasatosporales</taxon>
        <taxon>Streptomycetaceae</taxon>
        <taxon>Streptomyces</taxon>
    </lineage>
</organism>
<dbReference type="EMBL" id="JAAGMN010010374">
    <property type="protein sequence ID" value="NEE23481.1"/>
    <property type="molecule type" value="Genomic_DNA"/>
</dbReference>
<dbReference type="NCBIfam" id="NF005109">
    <property type="entry name" value="PRK06545.2-1"/>
    <property type="match status" value="1"/>
</dbReference>
<dbReference type="GO" id="GO:0008977">
    <property type="term" value="F:prephenate dehydrogenase (NAD+) activity"/>
    <property type="evidence" value="ECO:0007669"/>
    <property type="project" value="UniProtKB-EC"/>
</dbReference>
<protein>
    <submittedName>
        <fullName evidence="6">Prephenate dehydrogenase</fullName>
        <ecNumber evidence="6">1.3.1.12</ecNumber>
    </submittedName>
</protein>
<dbReference type="PANTHER" id="PTHR21363">
    <property type="entry name" value="PREPHENATE DEHYDROGENASE"/>
    <property type="match status" value="1"/>
</dbReference>
<dbReference type="GO" id="GO:0006571">
    <property type="term" value="P:tyrosine biosynthetic process"/>
    <property type="evidence" value="ECO:0007669"/>
    <property type="project" value="InterPro"/>
</dbReference>
<evidence type="ECO:0000256" key="1">
    <source>
        <dbReference type="ARBA" id="ARBA00007964"/>
    </source>
</evidence>
<dbReference type="InterPro" id="IPR036291">
    <property type="entry name" value="NAD(P)-bd_dom_sf"/>
</dbReference>
<dbReference type="AlphaFoldDB" id="A0A6G3Y0E7"/>
<keyword evidence="2 6" id="KW-0560">Oxidoreductase</keyword>
<evidence type="ECO:0000256" key="2">
    <source>
        <dbReference type="ARBA" id="ARBA00023002"/>
    </source>
</evidence>
<dbReference type="InterPro" id="IPR046825">
    <property type="entry name" value="PDH_C"/>
</dbReference>
<comment type="pathway">
    <text evidence="4">Amino-acid biosynthesis.</text>
</comment>
<evidence type="ECO:0000313" key="6">
    <source>
        <dbReference type="EMBL" id="NEE23481.1"/>
    </source>
</evidence>
<comment type="similarity">
    <text evidence="1">Belongs to the prephenate/arogenate dehydrogenase family.</text>
</comment>
<keyword evidence="3" id="KW-0028">Amino-acid biosynthesis</keyword>
<evidence type="ECO:0000256" key="4">
    <source>
        <dbReference type="ARBA" id="ARBA00029440"/>
    </source>
</evidence>
<evidence type="ECO:0000259" key="5">
    <source>
        <dbReference type="PROSITE" id="PS51176"/>
    </source>
</evidence>
<sequence length="360" mass="37260">MRSVLVIGTGLMGTSAALALRARGVSVHLRDSDPATVRTAEALGAGSAGEPPEVADLAVVAVPPPLVGRVLADAQAEGVARHFTDVASVKAEPQHDAIALGCDTSRYIGGHPMAGAARSGPLTARADLFEGRVWALTPTADTDTETLNTALELVALCGAVPVLMQAAAHDQAVALVSHAPHVVASLVALRLQGAGERAVSLAGPGLRDLTRIAEADPRLWLDILSANAGAVADLLEEVGADLERMVAGLRSIATTDEAKRRSGAETVESMLRAGQQGRRRISGKHGVRPEQFETVTVVVGDQPGELARLFRDAGRAGVNIEDLRIEHAAGMPSGLLHISVATGTATALGEALRAQGWRQR</sequence>
<evidence type="ECO:0000256" key="3">
    <source>
        <dbReference type="ARBA" id="ARBA00023141"/>
    </source>
</evidence>
<gene>
    <name evidence="6" type="ORF">G3M58_95650</name>
</gene>
<dbReference type="EC" id="1.3.1.12" evidence="6"/>
<dbReference type="SUPFAM" id="SSF51735">
    <property type="entry name" value="NAD(P)-binding Rossmann-fold domains"/>
    <property type="match status" value="1"/>
</dbReference>
<dbReference type="InterPro" id="IPR050812">
    <property type="entry name" value="Preph/Arog_dehydrog"/>
</dbReference>
<dbReference type="InterPro" id="IPR008927">
    <property type="entry name" value="6-PGluconate_DH-like_C_sf"/>
</dbReference>
<dbReference type="GO" id="GO:0004665">
    <property type="term" value="F:prephenate dehydrogenase (NADP+) activity"/>
    <property type="evidence" value="ECO:0007669"/>
    <property type="project" value="InterPro"/>
</dbReference>
<dbReference type="SUPFAM" id="SSF55021">
    <property type="entry name" value="ACT-like"/>
    <property type="match status" value="1"/>
</dbReference>
<proteinExistence type="inferred from homology"/>
<feature type="domain" description="Prephenate/arogenate dehydrogenase" evidence="5">
    <location>
        <begin position="2"/>
        <end position="283"/>
    </location>
</feature>
<dbReference type="Gene3D" id="3.40.50.720">
    <property type="entry name" value="NAD(P)-binding Rossmann-like Domain"/>
    <property type="match status" value="1"/>
</dbReference>
<dbReference type="PANTHER" id="PTHR21363:SF0">
    <property type="entry name" value="PREPHENATE DEHYDROGENASE [NADP(+)]"/>
    <property type="match status" value="1"/>
</dbReference>
<reference evidence="6" key="1">
    <citation type="submission" date="2020-01" db="EMBL/GenBank/DDBJ databases">
        <title>Insect and environment-associated Actinomycetes.</title>
        <authorList>
            <person name="Currrie C."/>
            <person name="Chevrette M."/>
            <person name="Carlson C."/>
            <person name="Stubbendieck R."/>
            <person name="Wendt-Pienkowski E."/>
        </authorList>
    </citation>
    <scope>NUCLEOTIDE SEQUENCE</scope>
    <source>
        <strain evidence="6">SID7499</strain>
    </source>
</reference>
<comment type="caution">
    <text evidence="6">The sequence shown here is derived from an EMBL/GenBank/DDBJ whole genome shotgun (WGS) entry which is preliminary data.</text>
</comment>
<dbReference type="Pfam" id="PF20463">
    <property type="entry name" value="PDH_C"/>
    <property type="match status" value="1"/>
</dbReference>
<dbReference type="Pfam" id="PF02153">
    <property type="entry name" value="PDH_N"/>
    <property type="match status" value="1"/>
</dbReference>
<keyword evidence="3" id="KW-0057">Aromatic amino acid biosynthesis</keyword>